<dbReference type="Pfam" id="PF19516">
    <property type="entry name" value="DUF6049"/>
    <property type="match status" value="1"/>
</dbReference>
<organism evidence="3 4">
    <name type="scientific">Blastococcus carthaginiensis</name>
    <dbReference type="NCBI Taxonomy" id="3050034"/>
    <lineage>
        <taxon>Bacteria</taxon>
        <taxon>Bacillati</taxon>
        <taxon>Actinomycetota</taxon>
        <taxon>Actinomycetes</taxon>
        <taxon>Geodermatophilales</taxon>
        <taxon>Geodermatophilaceae</taxon>
        <taxon>Blastococcus</taxon>
    </lineage>
</organism>
<feature type="transmembrane region" description="Helical" evidence="2">
    <location>
        <begin position="741"/>
        <end position="762"/>
    </location>
</feature>
<accession>A0ABT9IHV1</accession>
<sequence>MTRPAATRAGGRPAAAPARQGTVRRAVALVPLLSGALVLGGPLLAPAAVLAPAAAAPAPTAPDGTTTSADRPVRIDVARFEPRTVTPGALITVTGTLTNTGPDPITGLTARLQRGDVLTGRPDLADAVSDPDPATTVQPPFAPLPGVLAPGGSVEFSYTIDSAELRLEQDGVYPVLFNVNGTVDGDQERRVGELATFLVQQPVVPSSRTTVAWLWPLSEPSHRDASGDFVDDGLAEAVSEGGRLDRALAVVERLPGGQPGAEPGAPPAAPLPVTLAIDPALVEELARMAAGPYAVDGVAGAGTGTEAARAYLDRLRAVVATRPVVALPYGDVDADGLQAAGMPAVLTRSLPGTPEGTAQDPPGPPPVTEAPAVDGAAPPPEPAAATGTGAGAEIIADVLDVTPVTDLAWSPDGSYDAATLDTLRAGGIDQVVLGSGALTDGDSAVGLDGSDAVARSSVPVGDGALDVLVADPTLSAVVGAAEVVQGGPRIAEQRYLAELAALTLQAPPGSEQTVLVAPPRDLEAELEGAGAMIADTAGLPWLQPGSVTDLGAAPPADAGTLAAPGEETALDPAGLAVLGEAVAAREELADAIPADADLALQPYDAGIARASSVLRRDDPEEFVAAALDARATLDRLQERVTVVAPADGTYSLASSDAPLVLTVDNPLPFPVDVRLQVDPPANGGLAVGDIGVQTLAPEQRTTLQVPTELRRSGGFTVTAQVTTPSGTALGDRVEMQVKSTAYGPISLSITIGAASLLALLFLRRLVHFLIRRRRGTAAGDAGAGPSSPGLSPAPTRSPV</sequence>
<protein>
    <submittedName>
        <fullName evidence="3">DUF6049 family protein</fullName>
    </submittedName>
</protein>
<evidence type="ECO:0000313" key="4">
    <source>
        <dbReference type="Proteomes" id="UP001233673"/>
    </source>
</evidence>
<dbReference type="InterPro" id="IPR046112">
    <property type="entry name" value="DUF6049"/>
</dbReference>
<reference evidence="4" key="1">
    <citation type="submission" date="2023-05" db="EMBL/GenBank/DDBJ databases">
        <title>Draft genome of Pseudofrankia sp. BMG5.37.</title>
        <authorList>
            <person name="Gtari M."/>
            <person name="Ghodhbane F."/>
            <person name="Sbissi I."/>
        </authorList>
    </citation>
    <scope>NUCLEOTIDE SEQUENCE [LARGE SCALE GENOMIC DNA]</scope>
    <source>
        <strain evidence="4">BMG 814</strain>
    </source>
</reference>
<feature type="region of interest" description="Disordered" evidence="1">
    <location>
        <begin position="347"/>
        <end position="387"/>
    </location>
</feature>
<gene>
    <name evidence="3" type="ORF">QOZ88_21215</name>
</gene>
<keyword evidence="2" id="KW-0812">Transmembrane</keyword>
<keyword evidence="2" id="KW-0472">Membrane</keyword>
<dbReference type="RefSeq" id="WP_306001686.1">
    <property type="nucleotide sequence ID" value="NZ_JASNFN010000038.1"/>
</dbReference>
<proteinExistence type="predicted"/>
<comment type="caution">
    <text evidence="3">The sequence shown here is derived from an EMBL/GenBank/DDBJ whole genome shotgun (WGS) entry which is preliminary data.</text>
</comment>
<dbReference type="Proteomes" id="UP001233673">
    <property type="component" value="Unassembled WGS sequence"/>
</dbReference>
<evidence type="ECO:0000313" key="3">
    <source>
        <dbReference type="EMBL" id="MDP5185161.1"/>
    </source>
</evidence>
<keyword evidence="4" id="KW-1185">Reference proteome</keyword>
<feature type="region of interest" description="Disordered" evidence="1">
    <location>
        <begin position="777"/>
        <end position="799"/>
    </location>
</feature>
<keyword evidence="2" id="KW-1133">Transmembrane helix</keyword>
<name>A0ABT9IHV1_9ACTN</name>
<dbReference type="EMBL" id="JASNFN010000038">
    <property type="protein sequence ID" value="MDP5185161.1"/>
    <property type="molecule type" value="Genomic_DNA"/>
</dbReference>
<feature type="region of interest" description="Disordered" evidence="1">
    <location>
        <begin position="1"/>
        <end position="20"/>
    </location>
</feature>
<evidence type="ECO:0000256" key="1">
    <source>
        <dbReference type="SAM" id="MobiDB-lite"/>
    </source>
</evidence>
<evidence type="ECO:0000256" key="2">
    <source>
        <dbReference type="SAM" id="Phobius"/>
    </source>
</evidence>